<dbReference type="PROSITE" id="PS00107">
    <property type="entry name" value="PROTEIN_KINASE_ATP"/>
    <property type="match status" value="1"/>
</dbReference>
<dbReference type="SMART" id="SM00220">
    <property type="entry name" value="S_TKc"/>
    <property type="match status" value="1"/>
</dbReference>
<gene>
    <name evidence="12" type="ORF">AV274_0518</name>
</gene>
<evidence type="ECO:0000256" key="7">
    <source>
        <dbReference type="PIRSR" id="PIRSR630616-2"/>
    </source>
</evidence>
<evidence type="ECO:0000256" key="5">
    <source>
        <dbReference type="ARBA" id="ARBA00022840"/>
    </source>
</evidence>
<evidence type="ECO:0000256" key="10">
    <source>
        <dbReference type="RuleBase" id="RU000304"/>
    </source>
</evidence>
<keyword evidence="3 7" id="KW-0547">Nucleotide-binding</keyword>
<evidence type="ECO:0000256" key="1">
    <source>
        <dbReference type="ARBA" id="ARBA00022527"/>
    </source>
</evidence>
<evidence type="ECO:0000256" key="9">
    <source>
        <dbReference type="PROSITE-ProRule" id="PRU10141"/>
    </source>
</evidence>
<dbReference type="InterPro" id="IPR030616">
    <property type="entry name" value="Aur-like"/>
</dbReference>
<feature type="binding site" evidence="7">
    <location>
        <position position="209"/>
    </location>
    <ligand>
        <name>ATP</name>
        <dbReference type="ChEBI" id="CHEBI:30616"/>
    </ligand>
</feature>
<proteinExistence type="inferred from homology"/>
<evidence type="ECO:0000313" key="13">
    <source>
        <dbReference type="Proteomes" id="UP000078348"/>
    </source>
</evidence>
<dbReference type="InterPro" id="IPR011009">
    <property type="entry name" value="Kinase-like_dom_sf"/>
</dbReference>
<dbReference type="OrthoDB" id="40902at2759"/>
<evidence type="ECO:0000259" key="11">
    <source>
        <dbReference type="PROSITE" id="PS50011"/>
    </source>
</evidence>
<dbReference type="STRING" id="478820.A0A196SL08"/>
<dbReference type="PROSITE" id="PS00108">
    <property type="entry name" value="PROTEIN_KINASE_ST"/>
    <property type="match status" value="1"/>
</dbReference>
<comment type="similarity">
    <text evidence="10">Belongs to the protein kinase superfamily.</text>
</comment>
<dbReference type="InterPro" id="IPR008271">
    <property type="entry name" value="Ser/Thr_kinase_AS"/>
</dbReference>
<feature type="binding site" evidence="7 9">
    <location>
        <position position="77"/>
    </location>
    <ligand>
        <name>ATP</name>
        <dbReference type="ChEBI" id="CHEBI:30616"/>
    </ligand>
</feature>
<organism evidence="12 13">
    <name type="scientific">Blastocystis sp. subtype 1 (strain ATCC 50177 / NandII)</name>
    <dbReference type="NCBI Taxonomy" id="478820"/>
    <lineage>
        <taxon>Eukaryota</taxon>
        <taxon>Sar</taxon>
        <taxon>Stramenopiles</taxon>
        <taxon>Bigyra</taxon>
        <taxon>Opalozoa</taxon>
        <taxon>Opalinata</taxon>
        <taxon>Blastocystidae</taxon>
        <taxon>Blastocystis</taxon>
    </lineage>
</organism>
<dbReference type="SUPFAM" id="SSF56112">
    <property type="entry name" value="Protein kinase-like (PK-like)"/>
    <property type="match status" value="1"/>
</dbReference>
<keyword evidence="4 12" id="KW-0418">Kinase</keyword>
<dbReference type="Gene3D" id="1.10.510.10">
    <property type="entry name" value="Transferase(Phosphotransferase) domain 1"/>
    <property type="match status" value="1"/>
</dbReference>
<dbReference type="InterPro" id="IPR000719">
    <property type="entry name" value="Prot_kinase_dom"/>
</dbReference>
<feature type="cross-link" description="Glycyl lysine isopeptide (Lys-Gly) (interchain with G-Cter in SUMO2)" evidence="8">
    <location>
        <position position="173"/>
    </location>
</feature>
<feature type="active site" description="Proton acceptor" evidence="6">
    <location>
        <position position="171"/>
    </location>
</feature>
<feature type="domain" description="Protein kinase" evidence="11">
    <location>
        <begin position="48"/>
        <end position="345"/>
    </location>
</feature>
<keyword evidence="2" id="KW-0808">Transferase</keyword>
<keyword evidence="5 7" id="KW-0067">ATP-binding</keyword>
<protein>
    <submittedName>
        <fullName evidence="12">Serine/threonine-protein kinase 36-like protein</fullName>
    </submittedName>
</protein>
<evidence type="ECO:0000256" key="6">
    <source>
        <dbReference type="PIRSR" id="PIRSR630616-1"/>
    </source>
</evidence>
<keyword evidence="1 10" id="KW-0723">Serine/threonine-protein kinase</keyword>
<sequence length="348" mass="39769">MRTAEKYALAVVSGVAAAELLSFGVEAAVQWFWSYIDRCNVKELEGEFQILNTLGSGKTSKIYKAENRKRGRTVALKVLSKLSVVAIESNAFTVEREILQSITHPNIVHLYSAFSRGWCNVLEMECATDGSLFHYVHAHGVLSEMQTIRLITQMLDAMLYLYDTHNIIHRDIKPENILVFKEPLVCCGIEEMFYNSLARESTICFKLCDFGFSGQDKARCGTECKIDGLALRIVYTEPHVYSDEKGHSLGSDVWSLGIVVHYALYGVNPYYDLVMQRRRKEDYLESVCMEKEKWGALGPKLRSFFKMALSTKKERTEREIRKVYDDLSSLDPPIRFCPTQSHPVSYDY</sequence>
<evidence type="ECO:0000256" key="4">
    <source>
        <dbReference type="ARBA" id="ARBA00022777"/>
    </source>
</evidence>
<dbReference type="GO" id="GO:0005524">
    <property type="term" value="F:ATP binding"/>
    <property type="evidence" value="ECO:0007669"/>
    <property type="project" value="UniProtKB-UniRule"/>
</dbReference>
<dbReference type="CDD" id="cd00180">
    <property type="entry name" value="PKc"/>
    <property type="match status" value="1"/>
</dbReference>
<dbReference type="Pfam" id="PF00069">
    <property type="entry name" value="Pkinase"/>
    <property type="match status" value="1"/>
</dbReference>
<feature type="binding site" evidence="7">
    <location>
        <begin position="125"/>
        <end position="127"/>
    </location>
    <ligand>
        <name>ATP</name>
        <dbReference type="ChEBI" id="CHEBI:30616"/>
    </ligand>
</feature>
<dbReference type="GO" id="GO:0004674">
    <property type="term" value="F:protein serine/threonine kinase activity"/>
    <property type="evidence" value="ECO:0007669"/>
    <property type="project" value="UniProtKB-KW"/>
</dbReference>
<name>A0A196SL08_BLAHN</name>
<dbReference type="Proteomes" id="UP000078348">
    <property type="component" value="Unassembled WGS sequence"/>
</dbReference>
<keyword evidence="13" id="KW-1185">Reference proteome</keyword>
<reference evidence="12 13" key="1">
    <citation type="submission" date="2016-05" db="EMBL/GenBank/DDBJ databases">
        <title>Nuclear genome of Blastocystis sp. subtype 1 NandII.</title>
        <authorList>
            <person name="Gentekaki E."/>
            <person name="Curtis B."/>
            <person name="Stairs C."/>
            <person name="Eme L."/>
            <person name="Herman E."/>
            <person name="Klimes V."/>
            <person name="Arias M.C."/>
            <person name="Elias M."/>
            <person name="Hilliou F."/>
            <person name="Klute M."/>
            <person name="Malik S.-B."/>
            <person name="Pightling A."/>
            <person name="Rachubinski R."/>
            <person name="Salas D."/>
            <person name="Schlacht A."/>
            <person name="Suga H."/>
            <person name="Archibald J."/>
            <person name="Ball S.G."/>
            <person name="Clark G."/>
            <person name="Dacks J."/>
            <person name="Van Der Giezen M."/>
            <person name="Tsaousis A."/>
            <person name="Roger A."/>
        </authorList>
    </citation>
    <scope>NUCLEOTIDE SEQUENCE [LARGE SCALE GENOMIC DNA]</scope>
    <source>
        <strain evidence="13">ATCC 50177 / NandII</strain>
    </source>
</reference>
<evidence type="ECO:0000313" key="12">
    <source>
        <dbReference type="EMBL" id="OAO17728.1"/>
    </source>
</evidence>
<dbReference type="PROSITE" id="PS50011">
    <property type="entry name" value="PROTEIN_KINASE_DOM"/>
    <property type="match status" value="1"/>
</dbReference>
<dbReference type="EMBL" id="LXWW01000019">
    <property type="protein sequence ID" value="OAO17728.1"/>
    <property type="molecule type" value="Genomic_DNA"/>
</dbReference>
<feature type="binding site" evidence="7">
    <location>
        <begin position="175"/>
        <end position="176"/>
    </location>
    <ligand>
        <name>ATP</name>
        <dbReference type="ChEBI" id="CHEBI:30616"/>
    </ligand>
</feature>
<accession>A0A196SL08</accession>
<evidence type="ECO:0000256" key="3">
    <source>
        <dbReference type="ARBA" id="ARBA00022741"/>
    </source>
</evidence>
<dbReference type="AlphaFoldDB" id="A0A196SL08"/>
<dbReference type="InterPro" id="IPR017441">
    <property type="entry name" value="Protein_kinase_ATP_BS"/>
</dbReference>
<feature type="binding site" evidence="7">
    <location>
        <position position="58"/>
    </location>
    <ligand>
        <name>ATP</name>
        <dbReference type="ChEBI" id="CHEBI:30616"/>
    </ligand>
</feature>
<evidence type="ECO:0000256" key="2">
    <source>
        <dbReference type="ARBA" id="ARBA00022679"/>
    </source>
</evidence>
<evidence type="ECO:0000256" key="8">
    <source>
        <dbReference type="PIRSR" id="PIRSR630616-3"/>
    </source>
</evidence>
<dbReference type="PANTHER" id="PTHR24350">
    <property type="entry name" value="SERINE/THREONINE-PROTEIN KINASE IAL-RELATED"/>
    <property type="match status" value="1"/>
</dbReference>
<comment type="caution">
    <text evidence="12">The sequence shown here is derived from an EMBL/GenBank/DDBJ whole genome shotgun (WGS) entry which is preliminary data.</text>
</comment>